<dbReference type="OrthoDB" id="1470350at2759"/>
<dbReference type="EMBL" id="JAPFRF010000005">
    <property type="protein sequence ID" value="KAJ7332760.1"/>
    <property type="molecule type" value="Genomic_DNA"/>
</dbReference>
<dbReference type="SUPFAM" id="SSF48264">
    <property type="entry name" value="Cytochrome P450"/>
    <property type="match status" value="1"/>
</dbReference>
<evidence type="ECO:0000256" key="9">
    <source>
        <dbReference type="PIRSR" id="PIRSR602401-1"/>
    </source>
</evidence>
<accession>A0A9Q1B3Z7</accession>
<dbReference type="FunFam" id="1.10.630.10:FF:000005">
    <property type="entry name" value="cytochrome P450 4F22 isoform X2"/>
    <property type="match status" value="1"/>
</dbReference>
<evidence type="ECO:0000313" key="12">
    <source>
        <dbReference type="Proteomes" id="UP001142489"/>
    </source>
</evidence>
<dbReference type="PRINTS" id="PR00385">
    <property type="entry name" value="P450"/>
</dbReference>
<dbReference type="PRINTS" id="PR00463">
    <property type="entry name" value="EP450I"/>
</dbReference>
<keyword evidence="4 9" id="KW-0479">Metal-binding</keyword>
<dbReference type="GO" id="GO:0016705">
    <property type="term" value="F:oxidoreductase activity, acting on paired donors, with incorporation or reduction of molecular oxygen"/>
    <property type="evidence" value="ECO:0007669"/>
    <property type="project" value="InterPro"/>
</dbReference>
<comment type="similarity">
    <text evidence="2">Belongs to the cytochrome P450 family.</text>
</comment>
<keyword evidence="5" id="KW-0256">Endoplasmic reticulum</keyword>
<reference evidence="11" key="1">
    <citation type="journal article" date="2023" name="DNA Res.">
        <title>Chromosome-level genome assembly of Phrynocephalus forsythii using third-generation DNA sequencing and Hi-C analysis.</title>
        <authorList>
            <person name="Qi Y."/>
            <person name="Zhao W."/>
            <person name="Zhao Y."/>
            <person name="Niu C."/>
            <person name="Cao S."/>
            <person name="Zhang Y."/>
        </authorList>
    </citation>
    <scope>NUCLEOTIDE SEQUENCE</scope>
    <source>
        <tissue evidence="11">Muscle</tissue>
    </source>
</reference>
<feature type="transmembrane region" description="Helical" evidence="10">
    <location>
        <begin position="12"/>
        <end position="29"/>
    </location>
</feature>
<dbReference type="GO" id="GO:0005506">
    <property type="term" value="F:iron ion binding"/>
    <property type="evidence" value="ECO:0007669"/>
    <property type="project" value="InterPro"/>
</dbReference>
<sequence length="510" mass="59630">MEMVSTSWLPRDFSILHVVVFASLTYVVMKGIQLYQKRQQLVKALKCFPGPPTHWLYGNLKMMKPEEEFQNLTKWTKRYPHCHSLSYGPFLNLLLVNHPEYAKMIYSRGDPKSLIVYKFLIPWIGRGLLILSGPKWQQHRKLLTPGFHYDVLKPYVTAMVESVKQMLDIFEKLVSKDATASVEMFQYVSLMTLDTIMKCSFSYQSNCQMDRNNSYINTVYNLSFLAIERLKTPLYHSDFFYFLSPQGYQFHKACKAAHLHTDNIIQERKRSLKNEQELEKILKKRRLDFLDILLCAKDENGNPLSDEDLRAEVDTFMFEGHDTTASGISWLFYCMAHNPEHQQRCREEIKELLGEKEDIQWDDLGKMTYTTMCIKESLRLYPPVPQIARELSSPVKFDDGRTLPKEFLVMLSVYSLHRNPEIWDNPEVYDPLRFSPERSKDRHPYAFLPFAAGPRNCIGQQFAMNEMKIALALTLLRFELLPDHSKLPTPIQQVVIRSTNGINLKLKTIR</sequence>
<keyword evidence="7" id="KW-0560">Oxidoreductase</keyword>
<dbReference type="Gene3D" id="1.10.630.10">
    <property type="entry name" value="Cytochrome P450"/>
    <property type="match status" value="1"/>
</dbReference>
<keyword evidence="6 9" id="KW-0408">Iron</keyword>
<keyword evidence="12" id="KW-1185">Reference proteome</keyword>
<evidence type="ECO:0000256" key="6">
    <source>
        <dbReference type="ARBA" id="ARBA00023004"/>
    </source>
</evidence>
<evidence type="ECO:0000256" key="5">
    <source>
        <dbReference type="ARBA" id="ARBA00022824"/>
    </source>
</evidence>
<keyword evidence="3 9" id="KW-0349">Heme</keyword>
<dbReference type="PANTHER" id="PTHR24291:SF201">
    <property type="entry name" value="CYTOCHROME P450, FAMILY 4, SUBFAMILY B, POLYPEPTIDE 7"/>
    <property type="match status" value="1"/>
</dbReference>
<feature type="binding site" description="axial binding residue" evidence="9">
    <location>
        <position position="457"/>
    </location>
    <ligand>
        <name>heme</name>
        <dbReference type="ChEBI" id="CHEBI:30413"/>
    </ligand>
    <ligandPart>
        <name>Fe</name>
        <dbReference type="ChEBI" id="CHEBI:18248"/>
    </ligandPart>
</feature>
<keyword evidence="7" id="KW-0503">Monooxygenase</keyword>
<evidence type="ECO:0000313" key="11">
    <source>
        <dbReference type="EMBL" id="KAJ7332760.1"/>
    </source>
</evidence>
<evidence type="ECO:0000256" key="7">
    <source>
        <dbReference type="ARBA" id="ARBA00023033"/>
    </source>
</evidence>
<comment type="cofactor">
    <cofactor evidence="9">
        <name>heme</name>
        <dbReference type="ChEBI" id="CHEBI:30413"/>
    </cofactor>
</comment>
<evidence type="ECO:0000256" key="1">
    <source>
        <dbReference type="ARBA" id="ARBA00004586"/>
    </source>
</evidence>
<evidence type="ECO:0008006" key="13">
    <source>
        <dbReference type="Google" id="ProtNLM"/>
    </source>
</evidence>
<comment type="caution">
    <text evidence="11">The sequence shown here is derived from an EMBL/GenBank/DDBJ whole genome shotgun (WGS) entry which is preliminary data.</text>
</comment>
<evidence type="ECO:0000256" key="2">
    <source>
        <dbReference type="ARBA" id="ARBA00010617"/>
    </source>
</evidence>
<organism evidence="11 12">
    <name type="scientific">Phrynocephalus forsythii</name>
    <dbReference type="NCBI Taxonomy" id="171643"/>
    <lineage>
        <taxon>Eukaryota</taxon>
        <taxon>Metazoa</taxon>
        <taxon>Chordata</taxon>
        <taxon>Craniata</taxon>
        <taxon>Vertebrata</taxon>
        <taxon>Euteleostomi</taxon>
        <taxon>Lepidosauria</taxon>
        <taxon>Squamata</taxon>
        <taxon>Bifurcata</taxon>
        <taxon>Unidentata</taxon>
        <taxon>Episquamata</taxon>
        <taxon>Toxicofera</taxon>
        <taxon>Iguania</taxon>
        <taxon>Acrodonta</taxon>
        <taxon>Agamidae</taxon>
        <taxon>Agaminae</taxon>
        <taxon>Phrynocephalus</taxon>
    </lineage>
</organism>
<proteinExistence type="inferred from homology"/>
<gene>
    <name evidence="11" type="ORF">JRQ81_014940</name>
</gene>
<evidence type="ECO:0000256" key="8">
    <source>
        <dbReference type="ARBA" id="ARBA00023136"/>
    </source>
</evidence>
<dbReference type="Pfam" id="PF00067">
    <property type="entry name" value="p450"/>
    <property type="match status" value="1"/>
</dbReference>
<evidence type="ECO:0000256" key="10">
    <source>
        <dbReference type="SAM" id="Phobius"/>
    </source>
</evidence>
<dbReference type="CDD" id="cd20678">
    <property type="entry name" value="CYP4B-like"/>
    <property type="match status" value="1"/>
</dbReference>
<keyword evidence="8 10" id="KW-0472">Membrane</keyword>
<dbReference type="PANTHER" id="PTHR24291">
    <property type="entry name" value="CYTOCHROME P450 FAMILY 4"/>
    <property type="match status" value="1"/>
</dbReference>
<dbReference type="GO" id="GO:0005789">
    <property type="term" value="C:endoplasmic reticulum membrane"/>
    <property type="evidence" value="ECO:0007669"/>
    <property type="project" value="UniProtKB-SubCell"/>
</dbReference>
<dbReference type="InterPro" id="IPR001128">
    <property type="entry name" value="Cyt_P450"/>
</dbReference>
<dbReference type="InterPro" id="IPR036396">
    <property type="entry name" value="Cyt_P450_sf"/>
</dbReference>
<dbReference type="GO" id="GO:0020037">
    <property type="term" value="F:heme binding"/>
    <property type="evidence" value="ECO:0007669"/>
    <property type="project" value="InterPro"/>
</dbReference>
<evidence type="ECO:0000256" key="4">
    <source>
        <dbReference type="ARBA" id="ARBA00022723"/>
    </source>
</evidence>
<keyword evidence="10" id="KW-0812">Transmembrane</keyword>
<dbReference type="AlphaFoldDB" id="A0A9Q1B3Z7"/>
<dbReference type="InterPro" id="IPR050196">
    <property type="entry name" value="Cytochrome_P450_Monoox"/>
</dbReference>
<protein>
    <recommendedName>
        <fullName evidence="13">Cytochrome P450</fullName>
    </recommendedName>
</protein>
<comment type="subcellular location">
    <subcellularLocation>
        <location evidence="1">Endoplasmic reticulum membrane</location>
    </subcellularLocation>
</comment>
<dbReference type="InterPro" id="IPR002401">
    <property type="entry name" value="Cyt_P450_E_grp-I"/>
</dbReference>
<name>A0A9Q1B3Z7_9SAUR</name>
<dbReference type="GO" id="GO:0004497">
    <property type="term" value="F:monooxygenase activity"/>
    <property type="evidence" value="ECO:0007669"/>
    <property type="project" value="UniProtKB-KW"/>
</dbReference>
<dbReference type="Proteomes" id="UP001142489">
    <property type="component" value="Unassembled WGS sequence"/>
</dbReference>
<evidence type="ECO:0000256" key="3">
    <source>
        <dbReference type="ARBA" id="ARBA00022617"/>
    </source>
</evidence>
<keyword evidence="10" id="KW-1133">Transmembrane helix</keyword>